<sequence>MPRKVYLIVYRSPLFPAHWSLWIPSLADPNIGKRIHVTGDVHSGFEHDFVRNHDLRTETRTHIVILIGEVDDKQVVDDDTDLKDGEERFEKRDKSPRDRIEEIALGVIAPGPSTN</sequence>
<proteinExistence type="predicted"/>
<evidence type="ECO:0000313" key="2">
    <source>
        <dbReference type="Proteomes" id="UP000249363"/>
    </source>
</evidence>
<keyword evidence="2" id="KW-1185">Reference proteome</keyword>
<dbReference type="RefSeq" id="XP_040732022.1">
    <property type="nucleotide sequence ID" value="XM_040875783.1"/>
</dbReference>
<accession>A0A364KVC3</accession>
<gene>
    <name evidence="1" type="ORF">BHQ10_003518</name>
</gene>
<protein>
    <submittedName>
        <fullName evidence="1">Uncharacterized protein</fullName>
    </submittedName>
</protein>
<dbReference type="GeneID" id="63792734"/>
<dbReference type="InterPro" id="IPR046670">
    <property type="entry name" value="DUF6540"/>
</dbReference>
<reference evidence="1 2" key="1">
    <citation type="journal article" date="2017" name="Biotechnol. Biofuels">
        <title>Differential beta-glucosidase expression as a function of carbon source availability in Talaromyces amestolkiae: a genomic and proteomic approach.</title>
        <authorList>
            <person name="de Eugenio L.I."/>
            <person name="Mendez-Liter J.A."/>
            <person name="Nieto-Dominguez M."/>
            <person name="Alonso L."/>
            <person name="Gil-Munoz J."/>
            <person name="Barriuso J."/>
            <person name="Prieto A."/>
            <person name="Martinez M.J."/>
        </authorList>
    </citation>
    <scope>NUCLEOTIDE SEQUENCE [LARGE SCALE GENOMIC DNA]</scope>
    <source>
        <strain evidence="1 2">CIB</strain>
    </source>
</reference>
<comment type="caution">
    <text evidence="1">The sequence shown here is derived from an EMBL/GenBank/DDBJ whole genome shotgun (WGS) entry which is preliminary data.</text>
</comment>
<name>A0A364KVC3_TALAM</name>
<evidence type="ECO:0000313" key="1">
    <source>
        <dbReference type="EMBL" id="RAO67506.1"/>
    </source>
</evidence>
<dbReference type="Proteomes" id="UP000249363">
    <property type="component" value="Unassembled WGS sequence"/>
</dbReference>
<dbReference type="STRING" id="1196081.A0A364KVC3"/>
<dbReference type="AlphaFoldDB" id="A0A364KVC3"/>
<dbReference type="EMBL" id="MIKG01000005">
    <property type="protein sequence ID" value="RAO67506.1"/>
    <property type="molecule type" value="Genomic_DNA"/>
</dbReference>
<organism evidence="1 2">
    <name type="scientific">Talaromyces amestolkiae</name>
    <dbReference type="NCBI Taxonomy" id="1196081"/>
    <lineage>
        <taxon>Eukaryota</taxon>
        <taxon>Fungi</taxon>
        <taxon>Dikarya</taxon>
        <taxon>Ascomycota</taxon>
        <taxon>Pezizomycotina</taxon>
        <taxon>Eurotiomycetes</taxon>
        <taxon>Eurotiomycetidae</taxon>
        <taxon>Eurotiales</taxon>
        <taxon>Trichocomaceae</taxon>
        <taxon>Talaromyces</taxon>
        <taxon>Talaromyces sect. Talaromyces</taxon>
    </lineage>
</organism>
<dbReference type="OrthoDB" id="2999773at2759"/>
<dbReference type="Pfam" id="PF20174">
    <property type="entry name" value="DUF6540"/>
    <property type="match status" value="1"/>
</dbReference>